<gene>
    <name evidence="1" type="ORF">LCGC14_1421300</name>
</gene>
<dbReference type="EMBL" id="LAZR01009486">
    <property type="protein sequence ID" value="KKM72359.1"/>
    <property type="molecule type" value="Genomic_DNA"/>
</dbReference>
<dbReference type="AlphaFoldDB" id="A0A0F9JR45"/>
<comment type="caution">
    <text evidence="1">The sequence shown here is derived from an EMBL/GenBank/DDBJ whole genome shotgun (WGS) entry which is preliminary data.</text>
</comment>
<evidence type="ECO:0000313" key="1">
    <source>
        <dbReference type="EMBL" id="KKM72359.1"/>
    </source>
</evidence>
<reference evidence="1" key="1">
    <citation type="journal article" date="2015" name="Nature">
        <title>Complex archaea that bridge the gap between prokaryotes and eukaryotes.</title>
        <authorList>
            <person name="Spang A."/>
            <person name="Saw J.H."/>
            <person name="Jorgensen S.L."/>
            <person name="Zaremba-Niedzwiedzka K."/>
            <person name="Martijn J."/>
            <person name="Lind A.E."/>
            <person name="van Eijk R."/>
            <person name="Schleper C."/>
            <person name="Guy L."/>
            <person name="Ettema T.J."/>
        </authorList>
    </citation>
    <scope>NUCLEOTIDE SEQUENCE</scope>
</reference>
<protein>
    <submittedName>
        <fullName evidence="1">Uncharacterized protein</fullName>
    </submittedName>
</protein>
<sequence length="1027" mass="118492">SFQQLKYAADLARSWYFDVTRDYLTQSQLDSENLTNLMFQDLSGSAEAIHNQILNIVRKNFRESITERRGEDPGDLTKMREISRVTQFGYDMSHFRNPVAQEIDSAIKRAERAPAGRMTEIHATLKSLSKGIDIKKLFQRNEKGEMIHALVSPYSAIYHSKVNYASRKLADAIQEVSRLTPAQSAPILARAYRSYYKQRIRVEIPIDVRFFLDDKHKAGKYKSKKEYVAFLENQFGKERTAEYIEKAEVLADRFEKERDIARLRIQGEALRGEVELHGDKPADYIERRLKEWDLANSPQQYLKEFSARKLSIYESREGWRYVLRIPRVKRQDGSLTTHYDKNFELLTSSERKLLDYIIDTMTEMKNYLPSYVRDYLPPNFVPFIQKKLLEEFQEGGLFSAAKQMKASMFRAMTGEETLELTETPASGRELEPEIDPPVHYTKGRDFENSIDLVRLVNQFSSMALNYKVKSEIEDRVRLGQAIIEDASRIVEKGRNPLYDRASKLLTSKEGLPNLKSGVRYGIEAGIKGEKRLAKEGESGNPIYSLNLSENRDKKRKARAIRRKRDKLELDLEEGRIIQKEYSDKMAILEEEYHELGGKNLVYGAFFEGILAYAQLKGMAFNVTAGLTNLSWGILSNFIHAASNQDFNDKQLFQAMSMVMKGRLKTRSAEDTKLAQLVMRYNVLFEVTEIGYGKKNERQRLKMLSYIKNPYEIQRRTEFIIQGMSMVAQMLNTTVTDLQRVERTLYDAYLENGKWNEAEFGSEENAGWDSLHLDGNTENNFTRFRDKVIQVNKQLHGNYDPASPILAKKYLLGRALLMFRSWVAEGIAWRFQQERWDDQMRRNVKGRYITAWDIAREHGLFSIPKALFNVQFGKDIEFEGESLSALDLANFKSLLRELQILLALVVAGILVKLALADEDDDDEWTTWGGRMLLTQIYRVEQDLMFYMGGDGLGQVLTSPIPAYSAVRSAYSALSAGHEYLVNPEYSGTDAVDKFARNVPYINQVYRLYNQATTEVDDESKIFGREILN</sequence>
<proteinExistence type="predicted"/>
<feature type="non-terminal residue" evidence="1">
    <location>
        <position position="1"/>
    </location>
</feature>
<accession>A0A0F9JR45</accession>
<organism evidence="1">
    <name type="scientific">marine sediment metagenome</name>
    <dbReference type="NCBI Taxonomy" id="412755"/>
    <lineage>
        <taxon>unclassified sequences</taxon>
        <taxon>metagenomes</taxon>
        <taxon>ecological metagenomes</taxon>
    </lineage>
</organism>
<name>A0A0F9JR45_9ZZZZ</name>